<organism evidence="1">
    <name type="scientific">Rhizophora mucronata</name>
    <name type="common">Asiatic mangrove</name>
    <dbReference type="NCBI Taxonomy" id="61149"/>
    <lineage>
        <taxon>Eukaryota</taxon>
        <taxon>Viridiplantae</taxon>
        <taxon>Streptophyta</taxon>
        <taxon>Embryophyta</taxon>
        <taxon>Tracheophyta</taxon>
        <taxon>Spermatophyta</taxon>
        <taxon>Magnoliopsida</taxon>
        <taxon>eudicotyledons</taxon>
        <taxon>Gunneridae</taxon>
        <taxon>Pentapetalae</taxon>
        <taxon>rosids</taxon>
        <taxon>fabids</taxon>
        <taxon>Malpighiales</taxon>
        <taxon>Rhizophoraceae</taxon>
        <taxon>Rhizophora</taxon>
    </lineage>
</organism>
<sequence>MVLSAAVVQYQ</sequence>
<reference evidence="1" key="1">
    <citation type="submission" date="2018-02" db="EMBL/GenBank/DDBJ databases">
        <title>Rhizophora mucronata_Transcriptome.</title>
        <authorList>
            <person name="Meera S.P."/>
            <person name="Sreeshan A."/>
            <person name="Augustine A."/>
        </authorList>
    </citation>
    <scope>NUCLEOTIDE SEQUENCE</scope>
    <source>
        <tissue evidence="1">Leaf</tissue>
    </source>
</reference>
<evidence type="ECO:0000313" key="1">
    <source>
        <dbReference type="EMBL" id="MBX00255.1"/>
    </source>
</evidence>
<dbReference type="EMBL" id="GGEC01019771">
    <property type="protein sequence ID" value="MBX00255.1"/>
    <property type="molecule type" value="Transcribed_RNA"/>
</dbReference>
<protein>
    <submittedName>
        <fullName evidence="1">Uncharacterized protein</fullName>
    </submittedName>
</protein>
<proteinExistence type="predicted"/>
<accession>A0A2P2K3H3</accession>
<name>A0A2P2K3H3_RHIMU</name>